<proteinExistence type="predicted"/>
<protein>
    <recommendedName>
        <fullName evidence="3">Pyridoxamine 5'-phosphate oxidase</fullName>
    </recommendedName>
</protein>
<dbReference type="InterPro" id="IPR012349">
    <property type="entry name" value="Split_barrel_FMN-bd"/>
</dbReference>
<evidence type="ECO:0008006" key="3">
    <source>
        <dbReference type="Google" id="ProtNLM"/>
    </source>
</evidence>
<sequence>MTAAPQDIKARRVRFRRRDGRIGPFTGAQFDVEEFLARPLVGRIALTGPVIRPFWYIWEDESFWKLTGAWSILEQRLAQNPEFELVIDTCDLDTGETRQVIAHGKASVVPFDVPRGRRILTRYAGPHEDDWDARFQLRPDPSAFGTKLCKMTPDDIWTVDLTYRPAWPDRA</sequence>
<evidence type="ECO:0000313" key="1">
    <source>
        <dbReference type="EMBL" id="SES15224.1"/>
    </source>
</evidence>
<name>A0A1H9V1F7_9PSEU</name>
<gene>
    <name evidence="1" type="ORF">SAMN05216188_12387</name>
</gene>
<dbReference type="EMBL" id="FOFR01000023">
    <property type="protein sequence ID" value="SES15224.1"/>
    <property type="molecule type" value="Genomic_DNA"/>
</dbReference>
<reference evidence="2" key="1">
    <citation type="submission" date="2016-10" db="EMBL/GenBank/DDBJ databases">
        <authorList>
            <person name="Varghese N."/>
            <person name="Submissions S."/>
        </authorList>
    </citation>
    <scope>NUCLEOTIDE SEQUENCE [LARGE SCALE GENOMIC DNA]</scope>
    <source>
        <strain evidence="2">CGMCC 4.3525</strain>
    </source>
</reference>
<keyword evidence="2" id="KW-1185">Reference proteome</keyword>
<dbReference type="Proteomes" id="UP000199352">
    <property type="component" value="Unassembled WGS sequence"/>
</dbReference>
<dbReference type="InterPro" id="IPR024747">
    <property type="entry name" value="Pyridox_Oxase-rel"/>
</dbReference>
<organism evidence="1 2">
    <name type="scientific">Lentzea xinjiangensis</name>
    <dbReference type="NCBI Taxonomy" id="402600"/>
    <lineage>
        <taxon>Bacteria</taxon>
        <taxon>Bacillati</taxon>
        <taxon>Actinomycetota</taxon>
        <taxon>Actinomycetes</taxon>
        <taxon>Pseudonocardiales</taxon>
        <taxon>Pseudonocardiaceae</taxon>
        <taxon>Lentzea</taxon>
    </lineage>
</organism>
<dbReference type="AlphaFoldDB" id="A0A1H9V1F7"/>
<dbReference type="Gene3D" id="2.30.110.10">
    <property type="entry name" value="Electron Transport, Fmn-binding Protein, Chain A"/>
    <property type="match status" value="1"/>
</dbReference>
<dbReference type="SUPFAM" id="SSF50475">
    <property type="entry name" value="FMN-binding split barrel"/>
    <property type="match status" value="1"/>
</dbReference>
<evidence type="ECO:0000313" key="2">
    <source>
        <dbReference type="Proteomes" id="UP000199352"/>
    </source>
</evidence>
<accession>A0A1H9V1F7</accession>
<dbReference type="Pfam" id="PF12900">
    <property type="entry name" value="Pyridox_ox_2"/>
    <property type="match status" value="1"/>
</dbReference>
<dbReference type="RefSeq" id="WP_245778254.1">
    <property type="nucleotide sequence ID" value="NZ_FOFR01000023.1"/>
</dbReference>
<dbReference type="STRING" id="402600.SAMN05216188_12387"/>